<evidence type="ECO:0000313" key="1">
    <source>
        <dbReference type="EMBL" id="MEO1780522.1"/>
    </source>
</evidence>
<dbReference type="EMBL" id="MAEI02000001">
    <property type="protein sequence ID" value="MEO1780522.1"/>
    <property type="molecule type" value="Genomic_DNA"/>
</dbReference>
<accession>A0ABV0F0E8</accession>
<sequence>MKKFLKIAAVILGIPLLYVLMARKQNQQKTGS</sequence>
<dbReference type="Proteomes" id="UP001429357">
    <property type="component" value="Unassembled WGS sequence"/>
</dbReference>
<reference evidence="1 2" key="2">
    <citation type="submission" date="2024-02" db="EMBL/GenBank/DDBJ databases">
        <title>The Genome Sequence of Enterococcus diestrammenae JM9A.</title>
        <authorList>
            <person name="Earl A."/>
            <person name="Manson A."/>
            <person name="Gilmore M."/>
            <person name="Sanders J."/>
            <person name="Shea T."/>
            <person name="Howe W."/>
            <person name="Livny J."/>
            <person name="Cuomo C."/>
            <person name="Neafsey D."/>
            <person name="Birren B."/>
        </authorList>
    </citation>
    <scope>NUCLEOTIDE SEQUENCE [LARGE SCALE GENOMIC DNA]</scope>
    <source>
        <strain evidence="1 2">JM9A</strain>
    </source>
</reference>
<comment type="caution">
    <text evidence="1">The sequence shown here is derived from an EMBL/GenBank/DDBJ whole genome shotgun (WGS) entry which is preliminary data.</text>
</comment>
<reference evidence="2" key="1">
    <citation type="submission" date="2016-06" db="EMBL/GenBank/DDBJ databases">
        <title>Four novel species of enterococci isolated from chicken manure.</title>
        <authorList>
            <person name="Van Tyne D."/>
        </authorList>
    </citation>
    <scope>NUCLEOTIDE SEQUENCE [LARGE SCALE GENOMIC DNA]</scope>
    <source>
        <strain evidence="2">JM9A</strain>
    </source>
</reference>
<keyword evidence="2" id="KW-1185">Reference proteome</keyword>
<evidence type="ECO:0000313" key="2">
    <source>
        <dbReference type="Proteomes" id="UP001429357"/>
    </source>
</evidence>
<protein>
    <submittedName>
        <fullName evidence="1">Uncharacterized protein</fullName>
    </submittedName>
</protein>
<proteinExistence type="predicted"/>
<gene>
    <name evidence="1" type="ORF">BAU18_000061</name>
</gene>
<organism evidence="1 2">
    <name type="scientific">Enterococcus diestrammenae</name>
    <dbReference type="NCBI Taxonomy" id="1155073"/>
    <lineage>
        <taxon>Bacteria</taxon>
        <taxon>Bacillati</taxon>
        <taxon>Bacillota</taxon>
        <taxon>Bacilli</taxon>
        <taxon>Lactobacillales</taxon>
        <taxon>Enterococcaceae</taxon>
        <taxon>Enterococcus</taxon>
    </lineage>
</organism>
<name>A0ABV0F0E8_9ENTE</name>